<protein>
    <recommendedName>
        <fullName evidence="12">Cadherin domain-containing protein</fullName>
    </recommendedName>
</protein>
<evidence type="ECO:0000256" key="10">
    <source>
        <dbReference type="SAM" id="Phobius"/>
    </source>
</evidence>
<dbReference type="GO" id="GO:0016342">
    <property type="term" value="C:catenin complex"/>
    <property type="evidence" value="ECO:0007669"/>
    <property type="project" value="TreeGrafter"/>
</dbReference>
<dbReference type="GO" id="GO:0005509">
    <property type="term" value="F:calcium ion binding"/>
    <property type="evidence" value="ECO:0007669"/>
    <property type="project" value="UniProtKB-UniRule"/>
</dbReference>
<feature type="compositionally biased region" description="Polar residues" evidence="9">
    <location>
        <begin position="1802"/>
        <end position="1813"/>
    </location>
</feature>
<dbReference type="GO" id="GO:0007163">
    <property type="term" value="P:establishment or maintenance of cell polarity"/>
    <property type="evidence" value="ECO:0007669"/>
    <property type="project" value="UniProtKB-ARBA"/>
</dbReference>
<feature type="domain" description="Cadherin" evidence="12">
    <location>
        <begin position="1440"/>
        <end position="1555"/>
    </location>
</feature>
<feature type="domain" description="Cadherin" evidence="12">
    <location>
        <begin position="798"/>
        <end position="905"/>
    </location>
</feature>
<accession>A0A1Y1M5K2</accession>
<dbReference type="FunFam" id="2.60.40.60:FF:000266">
    <property type="entry name" value="Cadherin 23"/>
    <property type="match status" value="1"/>
</dbReference>
<feature type="domain" description="Cadherin" evidence="12">
    <location>
        <begin position="1071"/>
        <end position="1178"/>
    </location>
</feature>
<feature type="domain" description="Cadherin" evidence="12">
    <location>
        <begin position="365"/>
        <end position="474"/>
    </location>
</feature>
<dbReference type="SMART" id="SM00112">
    <property type="entry name" value="CA"/>
    <property type="match status" value="11"/>
</dbReference>
<evidence type="ECO:0000256" key="6">
    <source>
        <dbReference type="ARBA" id="ARBA00022989"/>
    </source>
</evidence>
<evidence type="ECO:0000313" key="13">
    <source>
        <dbReference type="EMBL" id="JAV80994.1"/>
    </source>
</evidence>
<reference evidence="13" key="1">
    <citation type="journal article" date="2016" name="Sci. Rep.">
        <title>Molecular characterization of firefly nuptial gifts: a multi-omics approach sheds light on postcopulatory sexual selection.</title>
        <authorList>
            <person name="Al-Wathiqui N."/>
            <person name="Fallon T.R."/>
            <person name="South A."/>
            <person name="Weng J.K."/>
            <person name="Lewis S.M."/>
        </authorList>
    </citation>
    <scope>NUCLEOTIDE SEQUENCE</scope>
</reference>
<evidence type="ECO:0000256" key="8">
    <source>
        <dbReference type="PROSITE-ProRule" id="PRU00043"/>
    </source>
</evidence>
<dbReference type="InterPro" id="IPR015919">
    <property type="entry name" value="Cadherin-like_sf"/>
</dbReference>
<dbReference type="EMBL" id="GEZM01040024">
    <property type="protein sequence ID" value="JAV80994.1"/>
    <property type="molecule type" value="Transcribed_RNA"/>
</dbReference>
<keyword evidence="4" id="KW-0677">Repeat</keyword>
<feature type="domain" description="Cadherin" evidence="12">
    <location>
        <begin position="137"/>
        <end position="246"/>
    </location>
</feature>
<feature type="chain" id="PRO_5012530709" description="Cadherin domain-containing protein" evidence="11">
    <location>
        <begin position="21"/>
        <end position="1888"/>
    </location>
</feature>
<dbReference type="GO" id="GO:0007156">
    <property type="term" value="P:homophilic cell adhesion via plasma membrane adhesion molecules"/>
    <property type="evidence" value="ECO:0007669"/>
    <property type="project" value="InterPro"/>
</dbReference>
<dbReference type="SUPFAM" id="SSF49313">
    <property type="entry name" value="Cadherin-like"/>
    <property type="match status" value="12"/>
</dbReference>
<dbReference type="GO" id="GO:0008104">
    <property type="term" value="P:intracellular protein localization"/>
    <property type="evidence" value="ECO:0007669"/>
    <property type="project" value="UniProtKB-ARBA"/>
</dbReference>
<feature type="compositionally biased region" description="Low complexity" evidence="9">
    <location>
        <begin position="1787"/>
        <end position="1801"/>
    </location>
</feature>
<dbReference type="Pfam" id="PF00028">
    <property type="entry name" value="Cadherin"/>
    <property type="match status" value="9"/>
</dbReference>
<dbReference type="PANTHER" id="PTHR24027:SF422">
    <property type="entry name" value="CADHERIN DOMAIN-CONTAINING PROTEIN"/>
    <property type="match status" value="1"/>
</dbReference>
<dbReference type="CDD" id="cd11304">
    <property type="entry name" value="Cadherin_repeat"/>
    <property type="match status" value="12"/>
</dbReference>
<evidence type="ECO:0000256" key="3">
    <source>
        <dbReference type="ARBA" id="ARBA00022729"/>
    </source>
</evidence>
<feature type="domain" description="Cadherin" evidence="12">
    <location>
        <begin position="476"/>
        <end position="589"/>
    </location>
</feature>
<evidence type="ECO:0000256" key="11">
    <source>
        <dbReference type="SAM" id="SignalP"/>
    </source>
</evidence>
<feature type="region of interest" description="Disordered" evidence="9">
    <location>
        <begin position="1729"/>
        <end position="1854"/>
    </location>
</feature>
<feature type="domain" description="Cadherin" evidence="12">
    <location>
        <begin position="27"/>
        <end position="136"/>
    </location>
</feature>
<dbReference type="GO" id="GO:0001736">
    <property type="term" value="P:establishment of planar polarity"/>
    <property type="evidence" value="ECO:0007669"/>
    <property type="project" value="UniProtKB-ARBA"/>
</dbReference>
<feature type="compositionally biased region" description="Basic and acidic residues" evidence="9">
    <location>
        <begin position="1729"/>
        <end position="1740"/>
    </location>
</feature>
<dbReference type="InterPro" id="IPR002126">
    <property type="entry name" value="Cadherin-like_dom"/>
</dbReference>
<evidence type="ECO:0000256" key="2">
    <source>
        <dbReference type="ARBA" id="ARBA00022692"/>
    </source>
</evidence>
<feature type="domain" description="Cadherin" evidence="12">
    <location>
        <begin position="957"/>
        <end position="1070"/>
    </location>
</feature>
<evidence type="ECO:0000256" key="4">
    <source>
        <dbReference type="ARBA" id="ARBA00022737"/>
    </source>
</evidence>
<proteinExistence type="predicted"/>
<dbReference type="InterPro" id="IPR039808">
    <property type="entry name" value="Cadherin"/>
</dbReference>
<feature type="transmembrane region" description="Helical" evidence="10">
    <location>
        <begin position="1658"/>
        <end position="1680"/>
    </location>
</feature>
<dbReference type="InterPro" id="IPR020894">
    <property type="entry name" value="Cadherin_CS"/>
</dbReference>
<feature type="domain" description="Cadherin" evidence="12">
    <location>
        <begin position="1204"/>
        <end position="1314"/>
    </location>
</feature>
<keyword evidence="7 10" id="KW-0472">Membrane</keyword>
<comment type="subcellular location">
    <subcellularLocation>
        <location evidence="1">Cell membrane</location>
        <topology evidence="1">Single-pass type I membrane protein</topology>
    </subcellularLocation>
</comment>
<keyword evidence="5 8" id="KW-0106">Calcium</keyword>
<dbReference type="GO" id="GO:0016477">
    <property type="term" value="P:cell migration"/>
    <property type="evidence" value="ECO:0007669"/>
    <property type="project" value="TreeGrafter"/>
</dbReference>
<feature type="signal peptide" evidence="11">
    <location>
        <begin position="1"/>
        <end position="20"/>
    </location>
</feature>
<evidence type="ECO:0000259" key="12">
    <source>
        <dbReference type="PROSITE" id="PS50268"/>
    </source>
</evidence>
<dbReference type="GO" id="GO:0008013">
    <property type="term" value="F:beta-catenin binding"/>
    <property type="evidence" value="ECO:0007669"/>
    <property type="project" value="TreeGrafter"/>
</dbReference>
<keyword evidence="3 11" id="KW-0732">Signal</keyword>
<dbReference type="PRINTS" id="PR00205">
    <property type="entry name" value="CADHERIN"/>
</dbReference>
<evidence type="ECO:0000256" key="1">
    <source>
        <dbReference type="ARBA" id="ARBA00004251"/>
    </source>
</evidence>
<evidence type="ECO:0000256" key="9">
    <source>
        <dbReference type="SAM" id="MobiDB-lite"/>
    </source>
</evidence>
<dbReference type="FunFam" id="2.60.40.60:FF:000033">
    <property type="entry name" value="FAT atypical cadherin 1"/>
    <property type="match status" value="1"/>
</dbReference>
<evidence type="ECO:0000256" key="7">
    <source>
        <dbReference type="ARBA" id="ARBA00023136"/>
    </source>
</evidence>
<evidence type="ECO:0000256" key="5">
    <source>
        <dbReference type="ARBA" id="ARBA00022837"/>
    </source>
</evidence>
<dbReference type="PANTHER" id="PTHR24027">
    <property type="entry name" value="CADHERIN-23"/>
    <property type="match status" value="1"/>
</dbReference>
<name>A0A1Y1M5K2_PHOPY</name>
<dbReference type="PROSITE" id="PS00232">
    <property type="entry name" value="CADHERIN_1"/>
    <property type="match status" value="7"/>
</dbReference>
<dbReference type="GO" id="GO:0045296">
    <property type="term" value="F:cadherin binding"/>
    <property type="evidence" value="ECO:0007669"/>
    <property type="project" value="TreeGrafter"/>
</dbReference>
<feature type="domain" description="Cadherin" evidence="12">
    <location>
        <begin position="276"/>
        <end position="364"/>
    </location>
</feature>
<feature type="domain" description="Cadherin" evidence="12">
    <location>
        <begin position="1315"/>
        <end position="1437"/>
    </location>
</feature>
<organism evidence="13">
    <name type="scientific">Photinus pyralis</name>
    <name type="common">Common eastern firefly</name>
    <name type="synonym">Lampyris pyralis</name>
    <dbReference type="NCBI Taxonomy" id="7054"/>
    <lineage>
        <taxon>Eukaryota</taxon>
        <taxon>Metazoa</taxon>
        <taxon>Ecdysozoa</taxon>
        <taxon>Arthropoda</taxon>
        <taxon>Hexapoda</taxon>
        <taxon>Insecta</taxon>
        <taxon>Pterygota</taxon>
        <taxon>Neoptera</taxon>
        <taxon>Endopterygota</taxon>
        <taxon>Coleoptera</taxon>
        <taxon>Polyphaga</taxon>
        <taxon>Elateriformia</taxon>
        <taxon>Elateroidea</taxon>
        <taxon>Lampyridae</taxon>
        <taxon>Lampyrinae</taxon>
        <taxon>Photinus</taxon>
    </lineage>
</organism>
<keyword evidence="2 10" id="KW-0812">Transmembrane</keyword>
<dbReference type="FunFam" id="2.60.40.60:FF:000015">
    <property type="entry name" value="FAT atypical cadherin 1"/>
    <property type="match status" value="1"/>
</dbReference>
<dbReference type="Gene3D" id="2.60.40.60">
    <property type="entry name" value="Cadherins"/>
    <property type="match status" value="13"/>
</dbReference>
<feature type="domain" description="Cadherin" evidence="12">
    <location>
        <begin position="672"/>
        <end position="797"/>
    </location>
</feature>
<keyword evidence="6 10" id="KW-1133">Transmembrane helix</keyword>
<sequence length="1888" mass="212454">MKFLFIYVTAVTLFGKTIFGCQFHPPGEYLRFVRVPENLQIGQDFLKIEVHPRRNLNLSSIDRNDDVHYFTYRELNETTIALVLARSLDDLVDTDSPQNVLKFKLVCDYEDGEDTISSSLSVTVYVEDLNDNSPIFLGTPYELTVDELTPVGLTIFRRILAADRDKPNTPNSDVQYSITGGNERGMFALDGSHQAFLILRKPLDYDTGDREFTITVTASDRGIPQRSTNASISIKVQDADDLSPKFTKGVYRTRLAEFYPLTGEKIHHRLKFEPPIFAYDQDLAIDAAIRYDILAGNDRHLFYLDHFNGSLFLEREIDLEAEGSLPGNTFVLQIQASQVDDPLKFVVARVEVEILDVNDNLPEFEVDRYNISIVENIPKGFSVLQIIAKDPDQGDNSEFSYDLEDKSGAFVIDPRTGWLTVRNHTLLDREKFSHLTLTAFAREKTVSVITNKIDSSAVPIDVTLLDINDNNPMFIPNNIYEFISTTSRRVGEVVGQVQAVDLDLGRNGLVQYSIQKTANATNLFKIDTRTGQLFVNSQFLVEGNHTLLVEASDQPTNPSEKRSSVAVVTIRVYTKEEPASKTSSDHPEFLGAPYEFWVGFKVAVGTSIGQIRVATATDNKRNMFDLLHSYKEGVPFAVEEKLGIITVIDNLNKYNRSEYEFEAIFITEGGVSIVTNVTIHVVHPDVDKTSLVNYRGPATLLEFHIRENKVGALIGKIEHNSTDRFSKFTIANQRDVTDYISISSDGSLYTQKAFDREKRDLFRLTILAEYMMGTHKNTEIYQVIVYVDDENDNAPVFEHKEYEGKILENSKSGTEVNLNRKISAKDADVGLNGHFAISIFGNGSELFRLDRYTGRLYLQGGSNSLNREEKAVYILRLIAKDDGGLYGEAKLTIIIEDTNDNAPTFKRIIILPNRGVDVLEYGPSKTNILLFQEMVSNVTTGIQALTQTQIKFVGKPRVSAPLFAFPESIHVGNSLFRFEAEDLDLHENSVIKYEMLSETYIPNAVFSSNPFHVNQHFMMHPTNGEIVVARSLPPESSFILNVVASDKDGLKDNVTIRLFVNDVNDHPPMFSKPWYSFDVEEATYSQKVIGRVEAVDSDFGPNANVSYHIHYQSNQSSPFSITKQGGAITVHGKLDREQKDKYRLSVVASDNPSSGNKLSTIVSVEVNILDVNDNAPMFYGYDNLIDYHADKKTEGVHAFAEFIQIPVYYGHIFENSPIGTSVTKVFANDTDFLGNGNGLFLFSISQKKNHAHFFTIDSKDGVVSTVRKLNYDVQRTHNVTVIVSDLGSPSLSSTALVVVNVLNNEIKNSTQNIFLHRYYEIEVEENVPVPLKVMTLNVTEPYRKRRLRFSIVAEKNSDIKKTFQIDPRNGTIFITSSPDREKRENYELLIRLDEYKVARDMTVMVYPVSNERLGELGLNEVKVVVRITDVNDNAPNFTLSGKPLVTAIPNDVSYGYHVIKLQAFDPDWDINAKIRYQILGRADEASRRFVIDPTTGQVRTISSFAKDAGRLFGFDVKATDRNGADDGRSTIANVLVYILDQQRQLVMTVQSTPIDIENNLENFTSTLCNITGFDIRVRKIEPISSQIDVYSTATDVYLYAVDPLLNVVVDADRLQRMLDFKREMIDKELEAFQVLGLTTNISERKSKGRMLQLSTLEIGVVVLGCLIFICCLIVLTCAIVNRQRKKRLKESKFISRPPPTYGISTSEFGKTLHFPSNFEESIQYTEAKRDVPKIPKHSADYPRILKHTSHADERARSIGGLETSMTSLHSSGKDSGIIDESQHCPCGQSSSVGSEGSCGSSYEDSLNSENQPKLQHDNGAVHNYRVCRSTTKQQRRKRKKTTTSEGLGQRPHTVAFLNPYSRQIYPNSSYLFPRPFTTTMVAHGRNPS</sequence>
<dbReference type="PROSITE" id="PS50268">
    <property type="entry name" value="CADHERIN_2"/>
    <property type="match status" value="12"/>
</dbReference>